<organism evidence="1">
    <name type="scientific">uncultured SAR11 cluster bacterium HF4000_37C10</name>
    <dbReference type="NCBI Taxonomy" id="710727"/>
    <lineage>
        <taxon>Bacteria</taxon>
        <taxon>Pseudomonadati</taxon>
        <taxon>Pseudomonadota</taxon>
        <taxon>Alphaproteobacteria</taxon>
        <taxon>Candidatus Pelagibacterales</taxon>
        <taxon>environmental samples</taxon>
    </lineage>
</organism>
<dbReference type="AlphaFoldDB" id="E0XWL9"/>
<reference evidence="1" key="1">
    <citation type="journal article" date="2011" name="Environ. Microbiol.">
        <title>Time-series analyses of Monterey Bay coastal microbial picoplankton using a 'genome proxy' microarray.</title>
        <authorList>
            <person name="Rich V.I."/>
            <person name="Pham V.D."/>
            <person name="Eppley J."/>
            <person name="Shi Y."/>
            <person name="DeLong E.F."/>
        </authorList>
    </citation>
    <scope>NUCLEOTIDE SEQUENCE</scope>
</reference>
<name>E0XWL9_9PROT</name>
<evidence type="ECO:0000313" key="1">
    <source>
        <dbReference type="EMBL" id="ADI18810.1"/>
    </source>
</evidence>
<accession>E0XWL9</accession>
<dbReference type="EMBL" id="GU474900">
    <property type="protein sequence ID" value="ADI18810.1"/>
    <property type="molecule type" value="Genomic_DNA"/>
</dbReference>
<proteinExistence type="predicted"/>
<sequence>MISLSHLNKLKEITIFFTIIISNFAFAADPVDIWEKKENQNEQSNQISNEKKITIKSPILSDDVNKITIKIDEQKINNFEQPVIGIFDPEDNNFSLNMWSESDGKDIKNILKRIDKLKLSKLSEDLLFQVLFTNAHPPKTNLTSGEFLKIKIDWLIKNQRFQDLETLLKNNPTVGREAKAVKFLINEYLSSADIKSACEKTNFIDKDIQNNYLDKFTVYCLINNDQKDEAQLVLDLLIERGFKDKFFEDKINFLLGLTEKTTQKILDNNLLNFYLSHITSNNFEYEPNDKTDQYIWRYLSAANLIQLNDFENEDVILAYEQAAADNSFEKDAIYKIYLEMFFNFNQLINVTEVYKNLPNYKARALLYQSVLLSSNIEQKLYLAFLLKDLFIKDKLLNVYAEELSNILKAIDLDEIPESYRELVRQNLDQNSITIKQIEFDNDILHRSKILKHFLDNNEEISRTEKDFKNVYKNIKKNKKYFLSIKDIIVLESLRVDGVSLPSDLDFSSISSQLTIPQNLEDLVNQNQTGLLMLKIIEIIGEDDIRDLDTETIYFLNSILNKMNLKKIRNNILSEALPVRV</sequence>
<protein>
    <submittedName>
        <fullName evidence="1">Uncharacterized protein</fullName>
    </submittedName>
</protein>